<dbReference type="PRINTS" id="PR00463">
    <property type="entry name" value="EP450I"/>
</dbReference>
<dbReference type="Proteomes" id="UP001168877">
    <property type="component" value="Unassembled WGS sequence"/>
</dbReference>
<keyword evidence="11" id="KW-1185">Reference proteome</keyword>
<evidence type="ECO:0008006" key="12">
    <source>
        <dbReference type="Google" id="ProtNLM"/>
    </source>
</evidence>
<evidence type="ECO:0000256" key="8">
    <source>
        <dbReference type="PIRSR" id="PIRSR602401-1"/>
    </source>
</evidence>
<dbReference type="GO" id="GO:0004497">
    <property type="term" value="F:monooxygenase activity"/>
    <property type="evidence" value="ECO:0007669"/>
    <property type="project" value="UniProtKB-KW"/>
</dbReference>
<dbReference type="Gene3D" id="1.10.630.10">
    <property type="entry name" value="Cytochrome P450"/>
    <property type="match status" value="1"/>
</dbReference>
<name>A0AA39VW30_ACESA</name>
<dbReference type="InterPro" id="IPR017972">
    <property type="entry name" value="Cyt_P450_CS"/>
</dbReference>
<comment type="cofactor">
    <cofactor evidence="1 8">
        <name>heme</name>
        <dbReference type="ChEBI" id="CHEBI:30413"/>
    </cofactor>
</comment>
<evidence type="ECO:0000256" key="3">
    <source>
        <dbReference type="ARBA" id="ARBA00022617"/>
    </source>
</evidence>
<dbReference type="AlphaFoldDB" id="A0AA39VW30"/>
<dbReference type="GO" id="GO:0016705">
    <property type="term" value="F:oxidoreductase activity, acting on paired donors, with incorporation or reduction of molecular oxygen"/>
    <property type="evidence" value="ECO:0007669"/>
    <property type="project" value="InterPro"/>
</dbReference>
<dbReference type="PRINTS" id="PR00385">
    <property type="entry name" value="P450"/>
</dbReference>
<dbReference type="Pfam" id="PF00067">
    <property type="entry name" value="p450"/>
    <property type="match status" value="1"/>
</dbReference>
<evidence type="ECO:0000256" key="1">
    <source>
        <dbReference type="ARBA" id="ARBA00001971"/>
    </source>
</evidence>
<comment type="caution">
    <text evidence="10">The sequence shown here is derived from an EMBL/GenBank/DDBJ whole genome shotgun (WGS) entry which is preliminary data.</text>
</comment>
<gene>
    <name evidence="10" type="ORF">LWI29_023645</name>
</gene>
<comment type="similarity">
    <text evidence="2 9">Belongs to the cytochrome P450 family.</text>
</comment>
<dbReference type="InterPro" id="IPR002401">
    <property type="entry name" value="Cyt_P450_E_grp-I"/>
</dbReference>
<evidence type="ECO:0000256" key="9">
    <source>
        <dbReference type="RuleBase" id="RU000461"/>
    </source>
</evidence>
<accession>A0AA39VW30</accession>
<sequence length="417" mass="47707">MKKRNRIYGKELVLAFLLLTAVARSLQSAHGVHFYFLLFQGLSFLVMSLDLIAKIIPDIIEKGLIPVLHDISEQGTVVDLQDLFTRYTFEFASLIATGSNTNSLMCTRVAENQFPKAIDDACEAIFARIVIPEAFWKLQRWLGIGKERKYKESWKIIDKFWAKQMSIKQEKLSNAMTISEDEEELNALTGYLTRHDIFGQTPSSNVMRDNITGLLFATEDTTSSALSWFFWLLSKNPFSEIKIREEVRKHIFPQDQVKKWRGNLEQLNKLVYLHAAICEALRLFPPVPYQLRTPLRPDTLPSGHQVDQKTAIAISGYAMGRMASIWGEDCHEFKPERWITKEGGIKHEASHKFFAFNAGSRICPGKEIGFTLMKAIITTIIHNYHVQLVETHPVTPNLSIVLRMKHGLKAKINSRWA</sequence>
<dbReference type="PANTHER" id="PTHR24296">
    <property type="entry name" value="CYTOCHROME P450"/>
    <property type="match status" value="1"/>
</dbReference>
<evidence type="ECO:0000256" key="4">
    <source>
        <dbReference type="ARBA" id="ARBA00022723"/>
    </source>
</evidence>
<dbReference type="InterPro" id="IPR036396">
    <property type="entry name" value="Cyt_P450_sf"/>
</dbReference>
<evidence type="ECO:0000256" key="2">
    <source>
        <dbReference type="ARBA" id="ARBA00010617"/>
    </source>
</evidence>
<dbReference type="SUPFAM" id="SSF48264">
    <property type="entry name" value="Cytochrome P450"/>
    <property type="match status" value="1"/>
</dbReference>
<proteinExistence type="inferred from homology"/>
<keyword evidence="5 9" id="KW-0560">Oxidoreductase</keyword>
<keyword evidence="3 8" id="KW-0349">Heme</keyword>
<dbReference type="EMBL" id="JAUESC010000380">
    <property type="protein sequence ID" value="KAK0592691.1"/>
    <property type="molecule type" value="Genomic_DNA"/>
</dbReference>
<evidence type="ECO:0000256" key="7">
    <source>
        <dbReference type="ARBA" id="ARBA00023033"/>
    </source>
</evidence>
<reference evidence="10" key="1">
    <citation type="journal article" date="2022" name="Plant J.">
        <title>Strategies of tolerance reflected in two North American maple genomes.</title>
        <authorList>
            <person name="McEvoy S.L."/>
            <person name="Sezen U.U."/>
            <person name="Trouern-Trend A."/>
            <person name="McMahon S.M."/>
            <person name="Schaberg P.G."/>
            <person name="Yang J."/>
            <person name="Wegrzyn J.L."/>
            <person name="Swenson N.G."/>
        </authorList>
    </citation>
    <scope>NUCLEOTIDE SEQUENCE</scope>
    <source>
        <strain evidence="10">NS2018</strain>
    </source>
</reference>
<evidence type="ECO:0000256" key="5">
    <source>
        <dbReference type="ARBA" id="ARBA00023002"/>
    </source>
</evidence>
<evidence type="ECO:0000313" key="11">
    <source>
        <dbReference type="Proteomes" id="UP001168877"/>
    </source>
</evidence>
<feature type="binding site" description="axial binding residue" evidence="8">
    <location>
        <position position="363"/>
    </location>
    <ligand>
        <name>heme</name>
        <dbReference type="ChEBI" id="CHEBI:30413"/>
    </ligand>
    <ligandPart>
        <name>Fe</name>
        <dbReference type="ChEBI" id="CHEBI:18248"/>
    </ligandPart>
</feature>
<reference evidence="10" key="2">
    <citation type="submission" date="2023-06" db="EMBL/GenBank/DDBJ databases">
        <authorList>
            <person name="Swenson N.G."/>
            <person name="Wegrzyn J.L."/>
            <person name="Mcevoy S.L."/>
        </authorList>
    </citation>
    <scope>NUCLEOTIDE SEQUENCE</scope>
    <source>
        <strain evidence="10">NS2018</strain>
        <tissue evidence="10">Leaf</tissue>
    </source>
</reference>
<dbReference type="InterPro" id="IPR001128">
    <property type="entry name" value="Cyt_P450"/>
</dbReference>
<protein>
    <recommendedName>
        <fullName evidence="12">Cytochrome P450</fullName>
    </recommendedName>
</protein>
<evidence type="ECO:0000256" key="6">
    <source>
        <dbReference type="ARBA" id="ARBA00023004"/>
    </source>
</evidence>
<organism evidence="10 11">
    <name type="scientific">Acer saccharum</name>
    <name type="common">Sugar maple</name>
    <dbReference type="NCBI Taxonomy" id="4024"/>
    <lineage>
        <taxon>Eukaryota</taxon>
        <taxon>Viridiplantae</taxon>
        <taxon>Streptophyta</taxon>
        <taxon>Embryophyta</taxon>
        <taxon>Tracheophyta</taxon>
        <taxon>Spermatophyta</taxon>
        <taxon>Magnoliopsida</taxon>
        <taxon>eudicotyledons</taxon>
        <taxon>Gunneridae</taxon>
        <taxon>Pentapetalae</taxon>
        <taxon>rosids</taxon>
        <taxon>malvids</taxon>
        <taxon>Sapindales</taxon>
        <taxon>Sapindaceae</taxon>
        <taxon>Hippocastanoideae</taxon>
        <taxon>Acereae</taxon>
        <taxon>Acer</taxon>
    </lineage>
</organism>
<dbReference type="GO" id="GO:0020037">
    <property type="term" value="F:heme binding"/>
    <property type="evidence" value="ECO:0007669"/>
    <property type="project" value="InterPro"/>
</dbReference>
<dbReference type="PROSITE" id="PS00086">
    <property type="entry name" value="CYTOCHROME_P450"/>
    <property type="match status" value="1"/>
</dbReference>
<keyword evidence="4 8" id="KW-0479">Metal-binding</keyword>
<evidence type="ECO:0000313" key="10">
    <source>
        <dbReference type="EMBL" id="KAK0592691.1"/>
    </source>
</evidence>
<keyword evidence="6 8" id="KW-0408">Iron</keyword>
<dbReference type="GO" id="GO:0006629">
    <property type="term" value="P:lipid metabolic process"/>
    <property type="evidence" value="ECO:0007669"/>
    <property type="project" value="UniProtKB-ARBA"/>
</dbReference>
<keyword evidence="7 9" id="KW-0503">Monooxygenase</keyword>
<dbReference type="GO" id="GO:0005506">
    <property type="term" value="F:iron ion binding"/>
    <property type="evidence" value="ECO:0007669"/>
    <property type="project" value="InterPro"/>
</dbReference>